<keyword evidence="1" id="KW-0677">Repeat</keyword>
<accession>A0AAW2L8I8</accession>
<dbReference type="Pfam" id="PF12854">
    <property type="entry name" value="PPR_1"/>
    <property type="match status" value="1"/>
</dbReference>
<sequence length="106" mass="12124">MVFETMKEQFGIEPTQEHYACMIDVLGRAGKLDKAMHLVNNMPFEANSIVWGALLGAAKIHKDVELGQRAAEMLYTLEPEKSGTHVFWQIFMLQQDYGKMSQRCED</sequence>
<dbReference type="PANTHER" id="PTHR47926">
    <property type="entry name" value="PENTATRICOPEPTIDE REPEAT-CONTAINING PROTEIN"/>
    <property type="match status" value="1"/>
</dbReference>
<comment type="caution">
    <text evidence="2">The sequence shown here is derived from an EMBL/GenBank/DDBJ whole genome shotgun (WGS) entry which is preliminary data.</text>
</comment>
<evidence type="ECO:0000256" key="1">
    <source>
        <dbReference type="ARBA" id="ARBA00022737"/>
    </source>
</evidence>
<dbReference type="InterPro" id="IPR011990">
    <property type="entry name" value="TPR-like_helical_dom_sf"/>
</dbReference>
<dbReference type="AlphaFoldDB" id="A0AAW2L8I8"/>
<organism evidence="2">
    <name type="scientific">Sesamum radiatum</name>
    <name type="common">Black benniseed</name>
    <dbReference type="NCBI Taxonomy" id="300843"/>
    <lineage>
        <taxon>Eukaryota</taxon>
        <taxon>Viridiplantae</taxon>
        <taxon>Streptophyta</taxon>
        <taxon>Embryophyta</taxon>
        <taxon>Tracheophyta</taxon>
        <taxon>Spermatophyta</taxon>
        <taxon>Magnoliopsida</taxon>
        <taxon>eudicotyledons</taxon>
        <taxon>Gunneridae</taxon>
        <taxon>Pentapetalae</taxon>
        <taxon>asterids</taxon>
        <taxon>lamiids</taxon>
        <taxon>Lamiales</taxon>
        <taxon>Pedaliaceae</taxon>
        <taxon>Sesamum</taxon>
    </lineage>
</organism>
<dbReference type="GO" id="GO:0009451">
    <property type="term" value="P:RNA modification"/>
    <property type="evidence" value="ECO:0007669"/>
    <property type="project" value="InterPro"/>
</dbReference>
<dbReference type="GO" id="GO:0003723">
    <property type="term" value="F:RNA binding"/>
    <property type="evidence" value="ECO:0007669"/>
    <property type="project" value="InterPro"/>
</dbReference>
<dbReference type="Gene3D" id="1.25.40.10">
    <property type="entry name" value="Tetratricopeptide repeat domain"/>
    <property type="match status" value="1"/>
</dbReference>
<protein>
    <submittedName>
        <fullName evidence="2">Pentatricopeptide repeat-containing protein</fullName>
    </submittedName>
</protein>
<reference evidence="2" key="2">
    <citation type="journal article" date="2024" name="Plant">
        <title>Genomic evolution and insights into agronomic trait innovations of Sesamum species.</title>
        <authorList>
            <person name="Miao H."/>
            <person name="Wang L."/>
            <person name="Qu L."/>
            <person name="Liu H."/>
            <person name="Sun Y."/>
            <person name="Le M."/>
            <person name="Wang Q."/>
            <person name="Wei S."/>
            <person name="Zheng Y."/>
            <person name="Lin W."/>
            <person name="Duan Y."/>
            <person name="Cao H."/>
            <person name="Xiong S."/>
            <person name="Wang X."/>
            <person name="Wei L."/>
            <person name="Li C."/>
            <person name="Ma Q."/>
            <person name="Ju M."/>
            <person name="Zhao R."/>
            <person name="Li G."/>
            <person name="Mu C."/>
            <person name="Tian Q."/>
            <person name="Mei H."/>
            <person name="Zhang T."/>
            <person name="Gao T."/>
            <person name="Zhang H."/>
        </authorList>
    </citation>
    <scope>NUCLEOTIDE SEQUENCE</scope>
    <source>
        <strain evidence="2">G02</strain>
    </source>
</reference>
<gene>
    <name evidence="2" type="ORF">Sradi_5447400</name>
</gene>
<name>A0AAW2L8I8_SESRA</name>
<dbReference type="InterPro" id="IPR046960">
    <property type="entry name" value="PPR_At4g14850-like_plant"/>
</dbReference>
<dbReference type="NCBIfam" id="TIGR00756">
    <property type="entry name" value="PPR"/>
    <property type="match status" value="1"/>
</dbReference>
<proteinExistence type="predicted"/>
<dbReference type="PANTHER" id="PTHR47926:SF530">
    <property type="entry name" value="DYW DOMAIN-CONTAINING PROTEIN"/>
    <property type="match status" value="1"/>
</dbReference>
<evidence type="ECO:0000313" key="2">
    <source>
        <dbReference type="EMBL" id="KAL0315692.1"/>
    </source>
</evidence>
<dbReference type="InterPro" id="IPR002885">
    <property type="entry name" value="PPR_rpt"/>
</dbReference>
<dbReference type="EMBL" id="JACGWJ010000025">
    <property type="protein sequence ID" value="KAL0315692.1"/>
    <property type="molecule type" value="Genomic_DNA"/>
</dbReference>
<reference evidence="2" key="1">
    <citation type="submission" date="2020-06" db="EMBL/GenBank/DDBJ databases">
        <authorList>
            <person name="Li T."/>
            <person name="Hu X."/>
            <person name="Zhang T."/>
            <person name="Song X."/>
            <person name="Zhang H."/>
            <person name="Dai N."/>
            <person name="Sheng W."/>
            <person name="Hou X."/>
            <person name="Wei L."/>
        </authorList>
    </citation>
    <scope>NUCLEOTIDE SEQUENCE</scope>
    <source>
        <strain evidence="2">G02</strain>
        <tissue evidence="2">Leaf</tissue>
    </source>
</reference>